<name>A0A7S0BFP0_9RHOD</name>
<dbReference type="GO" id="GO:0003735">
    <property type="term" value="F:structural constituent of ribosome"/>
    <property type="evidence" value="ECO:0007669"/>
    <property type="project" value="InterPro"/>
</dbReference>
<accession>A0A7S0BFP0</accession>
<dbReference type="GO" id="GO:0006364">
    <property type="term" value="P:rRNA processing"/>
    <property type="evidence" value="ECO:0007669"/>
    <property type="project" value="TreeGrafter"/>
</dbReference>
<evidence type="ECO:0000256" key="2">
    <source>
        <dbReference type="ARBA" id="ARBA00022980"/>
    </source>
</evidence>
<comment type="similarity">
    <text evidence="1 4">Belongs to the eukaryotic ribosomal protein eS7 family.</text>
</comment>
<evidence type="ECO:0000256" key="4">
    <source>
        <dbReference type="RuleBase" id="RU364105"/>
    </source>
</evidence>
<evidence type="ECO:0000313" key="5">
    <source>
        <dbReference type="EMBL" id="CAD8392696.1"/>
    </source>
</evidence>
<organism evidence="5">
    <name type="scientific">Rhodosorus marinus</name>
    <dbReference type="NCBI Taxonomy" id="101924"/>
    <lineage>
        <taxon>Eukaryota</taxon>
        <taxon>Rhodophyta</taxon>
        <taxon>Stylonematophyceae</taxon>
        <taxon>Stylonematales</taxon>
        <taxon>Stylonemataceae</taxon>
        <taxon>Rhodosorus</taxon>
    </lineage>
</organism>
<reference evidence="5" key="1">
    <citation type="submission" date="2021-01" db="EMBL/GenBank/DDBJ databases">
        <authorList>
            <person name="Corre E."/>
            <person name="Pelletier E."/>
            <person name="Niang G."/>
            <person name="Scheremetjew M."/>
            <person name="Finn R."/>
            <person name="Kale V."/>
            <person name="Holt S."/>
            <person name="Cochrane G."/>
            <person name="Meng A."/>
            <person name="Brown T."/>
            <person name="Cohen L."/>
        </authorList>
    </citation>
    <scope>NUCLEOTIDE SEQUENCE</scope>
    <source>
        <strain evidence="5">UTEX LB 2760</strain>
    </source>
</reference>
<dbReference type="InterPro" id="IPR047861">
    <property type="entry name" value="Ribosomal_eS7_CS"/>
</dbReference>
<protein>
    <recommendedName>
        <fullName evidence="4">40S ribosomal protein S7</fullName>
    </recommendedName>
</protein>
<dbReference type="GO" id="GO:0032040">
    <property type="term" value="C:small-subunit processome"/>
    <property type="evidence" value="ECO:0007669"/>
    <property type="project" value="TreeGrafter"/>
</dbReference>
<dbReference type="AlphaFoldDB" id="A0A7S0BFP0"/>
<dbReference type="EMBL" id="HBEK01004883">
    <property type="protein sequence ID" value="CAD8392696.1"/>
    <property type="molecule type" value="Transcribed_RNA"/>
</dbReference>
<dbReference type="InterPro" id="IPR000554">
    <property type="entry name" value="Ribosomal_eS7"/>
</dbReference>
<dbReference type="GO" id="GO:0022627">
    <property type="term" value="C:cytosolic small ribosomal subunit"/>
    <property type="evidence" value="ECO:0007669"/>
    <property type="project" value="TreeGrafter"/>
</dbReference>
<proteinExistence type="inferred from homology"/>
<evidence type="ECO:0000256" key="1">
    <source>
        <dbReference type="ARBA" id="ARBA00007820"/>
    </source>
</evidence>
<evidence type="ECO:0000256" key="3">
    <source>
        <dbReference type="ARBA" id="ARBA00023274"/>
    </source>
</evidence>
<sequence length="194" mass="22422">MADVRHKIHKENGAEPDILEEAVAHAMIELEESSAESWEDLREIFITGAKEIDVGSKKAVVVFVPFRLLQKVHKIQSRLVRELEKKFSGKHVIVVATRRIMRRERAGKRLLAQKRPRNRTLTSVHQATLEDIVYPTEIVGQRTRFKMDGGRLYKVHLDPKEKQNVEHKTETFQSVYKKLTGKDVVFEFPVLSAE</sequence>
<dbReference type="PROSITE" id="PS00948">
    <property type="entry name" value="RIBOSOMAL_S7E"/>
    <property type="match status" value="1"/>
</dbReference>
<dbReference type="GO" id="GO:0042274">
    <property type="term" value="P:ribosomal small subunit biogenesis"/>
    <property type="evidence" value="ECO:0007669"/>
    <property type="project" value="TreeGrafter"/>
</dbReference>
<dbReference type="GO" id="GO:0030686">
    <property type="term" value="C:90S preribosome"/>
    <property type="evidence" value="ECO:0007669"/>
    <property type="project" value="TreeGrafter"/>
</dbReference>
<dbReference type="PANTHER" id="PTHR11278">
    <property type="entry name" value="40S RIBOSOMAL PROTEIN S7"/>
    <property type="match status" value="1"/>
</dbReference>
<dbReference type="GO" id="GO:0006412">
    <property type="term" value="P:translation"/>
    <property type="evidence" value="ECO:0007669"/>
    <property type="project" value="InterPro"/>
</dbReference>
<dbReference type="Pfam" id="PF01251">
    <property type="entry name" value="Ribosomal_S7e"/>
    <property type="match status" value="1"/>
</dbReference>
<keyword evidence="2 4" id="KW-0689">Ribosomal protein</keyword>
<keyword evidence="3 4" id="KW-0687">Ribonucleoprotein</keyword>
<dbReference type="PANTHER" id="PTHR11278:SF0">
    <property type="entry name" value="SMALL RIBOSOMAL SUBUNIT PROTEIN ES7"/>
    <property type="match status" value="1"/>
</dbReference>
<gene>
    <name evidence="5" type="ORF">RMAR0315_LOCUS2681</name>
</gene>